<feature type="region of interest" description="Disordered" evidence="1">
    <location>
        <begin position="157"/>
        <end position="185"/>
    </location>
</feature>
<dbReference type="Proteomes" id="UP001254075">
    <property type="component" value="Unassembled WGS sequence"/>
</dbReference>
<organism evidence="2 3">
    <name type="scientific">Levilactobacillus namurensis</name>
    <dbReference type="NCBI Taxonomy" id="380393"/>
    <lineage>
        <taxon>Bacteria</taxon>
        <taxon>Bacillati</taxon>
        <taxon>Bacillota</taxon>
        <taxon>Bacilli</taxon>
        <taxon>Lactobacillales</taxon>
        <taxon>Lactobacillaceae</taxon>
        <taxon>Levilactobacillus</taxon>
    </lineage>
</organism>
<evidence type="ECO:0000256" key="1">
    <source>
        <dbReference type="SAM" id="MobiDB-lite"/>
    </source>
</evidence>
<dbReference type="Pfam" id="PF05037">
    <property type="entry name" value="DUF669"/>
    <property type="match status" value="1"/>
</dbReference>
<evidence type="ECO:0000313" key="3">
    <source>
        <dbReference type="Proteomes" id="UP001254075"/>
    </source>
</evidence>
<protein>
    <submittedName>
        <fullName evidence="2">DUF669 domain-containing protein</fullName>
    </submittedName>
</protein>
<dbReference type="RefSeq" id="WP_313845655.1">
    <property type="nucleotide sequence ID" value="NZ_JAVLAM010000004.1"/>
</dbReference>
<dbReference type="EMBL" id="JAVLAM010000004">
    <property type="protein sequence ID" value="MDT7015276.1"/>
    <property type="molecule type" value="Genomic_DNA"/>
</dbReference>
<comment type="caution">
    <text evidence="2">The sequence shown here is derived from an EMBL/GenBank/DDBJ whole genome shotgun (WGS) entry which is preliminary data.</text>
</comment>
<dbReference type="InterPro" id="IPR007731">
    <property type="entry name" value="DUF669"/>
</dbReference>
<name>A0AAW8WAN9_9LACO</name>
<accession>A0AAW8WAN9</accession>
<reference evidence="2" key="1">
    <citation type="submission" date="2023-08" db="EMBL/GenBank/DDBJ databases">
        <authorList>
            <person name="Page C.A."/>
            <person name="Perez-Diaz I.M."/>
        </authorList>
    </citation>
    <scope>NUCLEOTIDE SEQUENCE</scope>
    <source>
        <strain evidence="2">3.8.38</strain>
    </source>
</reference>
<feature type="compositionally biased region" description="Polar residues" evidence="1">
    <location>
        <begin position="159"/>
        <end position="185"/>
    </location>
</feature>
<sequence length="185" mass="21043">MSLITTNYSNNERQDYSVLPTGVYEMIIKSAQEKATPNGAESLQIDLVVRNDLDAVPALAKTNAKYHNRHVFMDNWKRKATHQYDLDSFQYILEAVQIPEGTPINSIQDLVNALANKPAKVYVKKAKDNYQGEEREVNQVAPWNFNKSDYPQVQHAWRDQSNGENPFANNQTTSAPQINDSDLPF</sequence>
<gene>
    <name evidence="2" type="ORF">RI532_12915</name>
</gene>
<dbReference type="AlphaFoldDB" id="A0AAW8WAN9"/>
<proteinExistence type="predicted"/>
<evidence type="ECO:0000313" key="2">
    <source>
        <dbReference type="EMBL" id="MDT7015276.1"/>
    </source>
</evidence>